<name>A0ABT6AUE6_9BURK</name>
<dbReference type="Gene3D" id="3.20.20.450">
    <property type="entry name" value="EAL domain"/>
    <property type="match status" value="1"/>
</dbReference>
<sequence length="297" mass="33149">MKNLEIQGNGMVQGAGNIFLVDGSRAGIREAGIRAIVKRVHEGLISEQFGLVFQPIWRAKNASVTSVECLLRWHHPTYGVLLPGAFRHAFSDEALARETFYFVFESACKELAFLEERNQIIPTHIAVNMEPSVLVDERLIERITAITGHYHVEPSRFDFEIVETDDASTLLSLREFTDPLKGLGIRLMCDDFGSAYPPFSALSSMRIDGIKLDKSFLRGIPTGERSCIVLEALLDLCARLQLRVVVEGVETGAQLEWLTTRGDIEVQGFYIGRPQAQIGEVYAHLPRAVLSDKRAGY</sequence>
<dbReference type="InterPro" id="IPR001633">
    <property type="entry name" value="EAL_dom"/>
</dbReference>
<dbReference type="CDD" id="cd01948">
    <property type="entry name" value="EAL"/>
    <property type="match status" value="1"/>
</dbReference>
<organism evidence="2 3">
    <name type="scientific">Cupriavidus basilensis</name>
    <dbReference type="NCBI Taxonomy" id="68895"/>
    <lineage>
        <taxon>Bacteria</taxon>
        <taxon>Pseudomonadati</taxon>
        <taxon>Pseudomonadota</taxon>
        <taxon>Betaproteobacteria</taxon>
        <taxon>Burkholderiales</taxon>
        <taxon>Burkholderiaceae</taxon>
        <taxon>Cupriavidus</taxon>
    </lineage>
</organism>
<dbReference type="RefSeq" id="WP_276266753.1">
    <property type="nucleotide sequence ID" value="NZ_JARJLM010000423.1"/>
</dbReference>
<dbReference type="EMBL" id="JARJLM010000423">
    <property type="protein sequence ID" value="MDF3836215.1"/>
    <property type="molecule type" value="Genomic_DNA"/>
</dbReference>
<proteinExistence type="predicted"/>
<evidence type="ECO:0000313" key="2">
    <source>
        <dbReference type="EMBL" id="MDF3836215.1"/>
    </source>
</evidence>
<evidence type="ECO:0000313" key="3">
    <source>
        <dbReference type="Proteomes" id="UP001216674"/>
    </source>
</evidence>
<dbReference type="PANTHER" id="PTHR33121:SF79">
    <property type="entry name" value="CYCLIC DI-GMP PHOSPHODIESTERASE PDED-RELATED"/>
    <property type="match status" value="1"/>
</dbReference>
<dbReference type="InterPro" id="IPR035919">
    <property type="entry name" value="EAL_sf"/>
</dbReference>
<feature type="domain" description="EAL" evidence="1">
    <location>
        <begin position="33"/>
        <end position="288"/>
    </location>
</feature>
<dbReference type="SMART" id="SM00052">
    <property type="entry name" value="EAL"/>
    <property type="match status" value="1"/>
</dbReference>
<dbReference type="Proteomes" id="UP001216674">
    <property type="component" value="Unassembled WGS sequence"/>
</dbReference>
<reference evidence="2 3" key="1">
    <citation type="submission" date="2023-03" db="EMBL/GenBank/DDBJ databases">
        <title>Draft assemblies of triclosan tolerant bacteria isolated from returned activated sludge.</title>
        <authorList>
            <person name="Van Hamelsveld S."/>
        </authorList>
    </citation>
    <scope>NUCLEOTIDE SEQUENCE [LARGE SCALE GENOMIC DNA]</scope>
    <source>
        <strain evidence="2 3">GW210010_S58</strain>
    </source>
</reference>
<comment type="caution">
    <text evidence="2">The sequence shown here is derived from an EMBL/GenBank/DDBJ whole genome shotgun (WGS) entry which is preliminary data.</text>
</comment>
<accession>A0ABT6AUE6</accession>
<dbReference type="InterPro" id="IPR050706">
    <property type="entry name" value="Cyclic-di-GMP_PDE-like"/>
</dbReference>
<gene>
    <name evidence="2" type="ORF">P3W85_25155</name>
</gene>
<dbReference type="PANTHER" id="PTHR33121">
    <property type="entry name" value="CYCLIC DI-GMP PHOSPHODIESTERASE PDEF"/>
    <property type="match status" value="1"/>
</dbReference>
<dbReference type="SUPFAM" id="SSF141868">
    <property type="entry name" value="EAL domain-like"/>
    <property type="match status" value="1"/>
</dbReference>
<dbReference type="PROSITE" id="PS50883">
    <property type="entry name" value="EAL"/>
    <property type="match status" value="1"/>
</dbReference>
<protein>
    <submittedName>
        <fullName evidence="2">EAL domain-containing protein</fullName>
    </submittedName>
</protein>
<dbReference type="Pfam" id="PF00563">
    <property type="entry name" value="EAL"/>
    <property type="match status" value="1"/>
</dbReference>
<evidence type="ECO:0000259" key="1">
    <source>
        <dbReference type="PROSITE" id="PS50883"/>
    </source>
</evidence>
<keyword evidence="3" id="KW-1185">Reference proteome</keyword>